<gene>
    <name evidence="1" type="ORF">BJ971_005319</name>
</gene>
<dbReference type="AlphaFoldDB" id="A0A7W7I1X7"/>
<evidence type="ECO:0000313" key="1">
    <source>
        <dbReference type="EMBL" id="MBB4764763.1"/>
    </source>
</evidence>
<proteinExistence type="predicted"/>
<dbReference type="Gene3D" id="1.10.1200.10">
    <property type="entry name" value="ACP-like"/>
    <property type="match status" value="1"/>
</dbReference>
<dbReference type="InterPro" id="IPR036736">
    <property type="entry name" value="ACP-like_sf"/>
</dbReference>
<accession>A0A7W7I1X7</accession>
<sequence>MSTDLQTMVRDRIAQVLTDVTPAELDMSADLADQYGLTSLNKVLLVMSVCDESGVDVAHFTEQDVAAVRSGDDLVTALTAHQGAVA</sequence>
<keyword evidence="2" id="KW-1185">Reference proteome</keyword>
<comment type="caution">
    <text evidence="1">The sequence shown here is derived from an EMBL/GenBank/DDBJ whole genome shotgun (WGS) entry which is preliminary data.</text>
</comment>
<reference evidence="1 2" key="1">
    <citation type="submission" date="2020-08" db="EMBL/GenBank/DDBJ databases">
        <title>Sequencing the genomes of 1000 actinobacteria strains.</title>
        <authorList>
            <person name="Klenk H.-P."/>
        </authorList>
    </citation>
    <scope>NUCLEOTIDE SEQUENCE [LARGE SCALE GENOMIC DNA]</scope>
    <source>
        <strain evidence="1 2">DSM 43149</strain>
    </source>
</reference>
<name>A0A7W7I1X7_9ACTN</name>
<dbReference type="RefSeq" id="WP_184995918.1">
    <property type="nucleotide sequence ID" value="NZ_BOMK01000003.1"/>
</dbReference>
<dbReference type="Proteomes" id="UP000578112">
    <property type="component" value="Unassembled WGS sequence"/>
</dbReference>
<evidence type="ECO:0000313" key="2">
    <source>
        <dbReference type="Proteomes" id="UP000578112"/>
    </source>
</evidence>
<protein>
    <submittedName>
        <fullName evidence="1">Acyl carrier protein</fullName>
    </submittedName>
</protein>
<dbReference type="EMBL" id="JACHNH010000001">
    <property type="protein sequence ID" value="MBB4764763.1"/>
    <property type="molecule type" value="Genomic_DNA"/>
</dbReference>
<organism evidence="1 2">
    <name type="scientific">Actinoplanes digitatis</name>
    <dbReference type="NCBI Taxonomy" id="1868"/>
    <lineage>
        <taxon>Bacteria</taxon>
        <taxon>Bacillati</taxon>
        <taxon>Actinomycetota</taxon>
        <taxon>Actinomycetes</taxon>
        <taxon>Micromonosporales</taxon>
        <taxon>Micromonosporaceae</taxon>
        <taxon>Actinoplanes</taxon>
    </lineage>
</organism>
<dbReference type="SUPFAM" id="SSF47336">
    <property type="entry name" value="ACP-like"/>
    <property type="match status" value="1"/>
</dbReference>